<keyword evidence="3" id="KW-1185">Reference proteome</keyword>
<dbReference type="EMBL" id="JANBPT010000777">
    <property type="protein sequence ID" value="KAJ1913069.1"/>
    <property type="molecule type" value="Genomic_DNA"/>
</dbReference>
<organism evidence="2 3">
    <name type="scientific">Tieghemiomyces parasiticus</name>
    <dbReference type="NCBI Taxonomy" id="78921"/>
    <lineage>
        <taxon>Eukaryota</taxon>
        <taxon>Fungi</taxon>
        <taxon>Fungi incertae sedis</taxon>
        <taxon>Zoopagomycota</taxon>
        <taxon>Kickxellomycotina</taxon>
        <taxon>Dimargaritomycetes</taxon>
        <taxon>Dimargaritales</taxon>
        <taxon>Dimargaritaceae</taxon>
        <taxon>Tieghemiomyces</taxon>
    </lineage>
</organism>
<reference evidence="2" key="1">
    <citation type="submission" date="2022-07" db="EMBL/GenBank/DDBJ databases">
        <title>Phylogenomic reconstructions and comparative analyses of Kickxellomycotina fungi.</title>
        <authorList>
            <person name="Reynolds N.K."/>
            <person name="Stajich J.E."/>
            <person name="Barry K."/>
            <person name="Grigoriev I.V."/>
            <person name="Crous P."/>
            <person name="Smith M.E."/>
        </authorList>
    </citation>
    <scope>NUCLEOTIDE SEQUENCE</scope>
    <source>
        <strain evidence="2">RSA 861</strain>
    </source>
</reference>
<dbReference type="AlphaFoldDB" id="A0A9W7ZNA9"/>
<evidence type="ECO:0008006" key="4">
    <source>
        <dbReference type="Google" id="ProtNLM"/>
    </source>
</evidence>
<dbReference type="HAMAP" id="MF_00055">
    <property type="entry name" value="MEMO1"/>
    <property type="match status" value="1"/>
</dbReference>
<sequence length="320" mass="36167">MCRIASHSGSWYSSHKSELNQQLEQWLANVEEATEDDTVPDHGIRAIIAPHAGYAYSGQAAAYAYKCLKADSIQRVFILGPSHHIYMSDCAVSGHTNYDTPLGTLKLDTEVIRDLQASGDFSVMSEQVDEDEHSIEMHLPYLYKMLAACHRETTVRVVPILVGNLDPEVEARYGRLLAPYLADPANFFIISSDFCHWGTRFRYTFYSPDDQPSSSPGRAQQYKDFHLPIYRSIENLDREGMRAVETLDPSRFYKYLEATDNTICGRHPILVLMHAIRSLPQSGNGGRPQLRFVYYAQSSQVRSVHDSSVSYASAYLQIEP</sequence>
<dbReference type="PANTHER" id="PTHR11060:SF0">
    <property type="entry name" value="PROTEIN MEMO1"/>
    <property type="match status" value="1"/>
</dbReference>
<dbReference type="Proteomes" id="UP001150569">
    <property type="component" value="Unassembled WGS sequence"/>
</dbReference>
<accession>A0A9W7ZNA9</accession>
<dbReference type="OrthoDB" id="417112at2759"/>
<protein>
    <recommendedName>
        <fullName evidence="4">Protein MEMO1</fullName>
    </recommendedName>
</protein>
<comment type="similarity">
    <text evidence="1">Belongs to the MEMO1 family.</text>
</comment>
<dbReference type="InterPro" id="IPR002737">
    <property type="entry name" value="MEMO1_fam"/>
</dbReference>
<evidence type="ECO:0000313" key="2">
    <source>
        <dbReference type="EMBL" id="KAJ1913069.1"/>
    </source>
</evidence>
<dbReference type="Gene3D" id="3.40.830.10">
    <property type="entry name" value="LigB-like"/>
    <property type="match status" value="1"/>
</dbReference>
<dbReference type="CDD" id="cd07361">
    <property type="entry name" value="MEMO_like"/>
    <property type="match status" value="1"/>
</dbReference>
<comment type="caution">
    <text evidence="2">The sequence shown here is derived from an EMBL/GenBank/DDBJ whole genome shotgun (WGS) entry which is preliminary data.</text>
</comment>
<evidence type="ECO:0000256" key="1">
    <source>
        <dbReference type="ARBA" id="ARBA00006315"/>
    </source>
</evidence>
<dbReference type="PANTHER" id="PTHR11060">
    <property type="entry name" value="PROTEIN MEMO1"/>
    <property type="match status" value="1"/>
</dbReference>
<name>A0A9W7ZNA9_9FUNG</name>
<gene>
    <name evidence="2" type="ORF">IWQ60_009367</name>
</gene>
<dbReference type="NCBIfam" id="TIGR04336">
    <property type="entry name" value="AmmeMemoSam_B"/>
    <property type="match status" value="1"/>
</dbReference>
<proteinExistence type="inferred from homology"/>
<dbReference type="Pfam" id="PF01875">
    <property type="entry name" value="Memo"/>
    <property type="match status" value="1"/>
</dbReference>
<evidence type="ECO:0000313" key="3">
    <source>
        <dbReference type="Proteomes" id="UP001150569"/>
    </source>
</evidence>